<proteinExistence type="predicted"/>
<evidence type="ECO:0000256" key="1">
    <source>
        <dbReference type="ARBA" id="ARBA00023180"/>
    </source>
</evidence>
<reference evidence="3" key="1">
    <citation type="submission" date="2021-06" db="EMBL/GenBank/DDBJ databases">
        <authorList>
            <person name="Hodson N. C."/>
            <person name="Mongue J. A."/>
            <person name="Jaron S. K."/>
        </authorList>
    </citation>
    <scope>NUCLEOTIDE SEQUENCE</scope>
</reference>
<protein>
    <recommendedName>
        <fullName evidence="2">Carboxylesterase type B domain-containing protein</fullName>
    </recommendedName>
</protein>
<sequence length="218" mass="25010">MYNSDEIVENYEKNWDNCIRWTFGIPEDTPNAKELAAKIKAIYFPEKSNLTKDQKLEQFTKMFSDAYFLLHLNHCISVQSQFSPIYPYYFNRRGGPSFSVIVNLLTSKGSLPVKIAKHVAAIIYNKITGNKPRDYGVCHTDDIAMLFKISIIFNVDFATDPALMTFRGVAFPKPEPGKRLQYLELCENPKMIDEPFQERVNTLKPLDLIKLCLPAATQ</sequence>
<dbReference type="OrthoDB" id="19653at2759"/>
<dbReference type="EMBL" id="CAJVCH010311729">
    <property type="protein sequence ID" value="CAG7786157.1"/>
    <property type="molecule type" value="Genomic_DNA"/>
</dbReference>
<organism evidence="3 4">
    <name type="scientific">Allacma fusca</name>
    <dbReference type="NCBI Taxonomy" id="39272"/>
    <lineage>
        <taxon>Eukaryota</taxon>
        <taxon>Metazoa</taxon>
        <taxon>Ecdysozoa</taxon>
        <taxon>Arthropoda</taxon>
        <taxon>Hexapoda</taxon>
        <taxon>Collembola</taxon>
        <taxon>Symphypleona</taxon>
        <taxon>Sminthuridae</taxon>
        <taxon>Allacma</taxon>
    </lineage>
</organism>
<gene>
    <name evidence="3" type="ORF">AFUS01_LOCUS24739</name>
</gene>
<evidence type="ECO:0000313" key="3">
    <source>
        <dbReference type="EMBL" id="CAG7786157.1"/>
    </source>
</evidence>
<evidence type="ECO:0000313" key="4">
    <source>
        <dbReference type="Proteomes" id="UP000708208"/>
    </source>
</evidence>
<dbReference type="InterPro" id="IPR002018">
    <property type="entry name" value="CarbesteraseB"/>
</dbReference>
<dbReference type="Proteomes" id="UP000708208">
    <property type="component" value="Unassembled WGS sequence"/>
</dbReference>
<keyword evidence="1" id="KW-0325">Glycoprotein</keyword>
<name>A0A8J2KD07_9HEXA</name>
<evidence type="ECO:0000259" key="2">
    <source>
        <dbReference type="Pfam" id="PF00135"/>
    </source>
</evidence>
<comment type="caution">
    <text evidence="3">The sequence shown here is derived from an EMBL/GenBank/DDBJ whole genome shotgun (WGS) entry which is preliminary data.</text>
</comment>
<dbReference type="Pfam" id="PF00135">
    <property type="entry name" value="COesterase"/>
    <property type="match status" value="1"/>
</dbReference>
<feature type="domain" description="Carboxylesterase type B" evidence="2">
    <location>
        <begin position="10"/>
        <end position="157"/>
    </location>
</feature>
<keyword evidence="4" id="KW-1185">Reference proteome</keyword>
<accession>A0A8J2KD07</accession>
<dbReference type="AlphaFoldDB" id="A0A8J2KD07"/>